<proteinExistence type="inferred from homology"/>
<dbReference type="PANTHER" id="PTHR39757:SF5">
    <property type="entry name" value="OS02G0190600 PROTEIN"/>
    <property type="match status" value="1"/>
</dbReference>
<dbReference type="HOGENOM" id="CLU_032956_1_0_0"/>
<evidence type="ECO:0000313" key="5">
    <source>
        <dbReference type="Proteomes" id="UP000008635"/>
    </source>
</evidence>
<dbReference type="PRINTS" id="PR00420">
    <property type="entry name" value="RNGMNOXGNASE"/>
</dbReference>
<keyword evidence="5" id="KW-1185">Reference proteome</keyword>
<dbReference type="Pfam" id="PF05834">
    <property type="entry name" value="Lycopene_cycl"/>
    <property type="match status" value="1"/>
</dbReference>
<evidence type="ECO:0000256" key="2">
    <source>
        <dbReference type="ARBA" id="ARBA00022746"/>
    </source>
</evidence>
<sequence length="418" mass="43515">MKAGGTVTDVLVVGGGPSGVALAAEVAARNLTVRVVAPHAPQPFPATYGAWLDDLPEWARGSVAHAWSDVRVHAGRAVTPLLRPYALLENAQLLSALLGRAEPGGLWWDVGRVVGAQRDAGVWRVHSEGGRSWRARVVVDASGHGGTLRRVAFRRGAALQTAYGLVGRFRVPPSAPGAMVWMDYRHPHLPGGAFGAAPSFLYAMHLGGDVYFVEETSLVARPALSVEALRARLRARLEAQGTPCAEVLSTEVCAFPMNAPAPDAGGGLLAFGAAGGLVQPVSGFQVAGALADAPLVADALAAHLPFGPDAASRAGWAALWPAARRETRAVQLLGVEALLGLPGAHLPAFFEAFFALPAAQWRAFLAPRTPAGELARIMLRLFARAPMRVRAPLARAACTAPGVSARALARAALPILGA</sequence>
<dbReference type="InterPro" id="IPR036188">
    <property type="entry name" value="FAD/NAD-bd_sf"/>
</dbReference>
<evidence type="ECO:0000256" key="1">
    <source>
        <dbReference type="ARBA" id="ARBA00006599"/>
    </source>
</evidence>
<dbReference type="Proteomes" id="UP000008635">
    <property type="component" value="Chromosome"/>
</dbReference>
<keyword evidence="4" id="KW-0413">Isomerase</keyword>
<dbReference type="eggNOG" id="COG0654">
    <property type="taxonomic scope" value="Bacteria"/>
</dbReference>
<reference evidence="4 5" key="1">
    <citation type="journal article" date="2011" name="Stand. Genomic Sci.">
        <title>Complete genome sequence of Deinococcus maricopensis type strain (LB-34).</title>
        <authorList>
            <person name="Pukall R."/>
            <person name="Zeytun A."/>
            <person name="Lucas S."/>
            <person name="Lapidus A."/>
            <person name="Hammon N."/>
            <person name="Deshpande S."/>
            <person name="Nolan M."/>
            <person name="Cheng J.F."/>
            <person name="Pitluck S."/>
            <person name="Liolios K."/>
            <person name="Pagani I."/>
            <person name="Mikhailova N."/>
            <person name="Ivanova N."/>
            <person name="Mavromatis K."/>
            <person name="Pati A."/>
            <person name="Tapia R."/>
            <person name="Han C."/>
            <person name="Goodwin L."/>
            <person name="Chen A."/>
            <person name="Palaniappan K."/>
            <person name="Land M."/>
            <person name="Hauser L."/>
            <person name="Chang Y.J."/>
            <person name="Jeffries C.D."/>
            <person name="Brambilla E.M."/>
            <person name="Rohde M."/>
            <person name="Goker M."/>
            <person name="Detter J.C."/>
            <person name="Woyke T."/>
            <person name="Bristow J."/>
            <person name="Eisen J.A."/>
            <person name="Markowitz V."/>
            <person name="Hugenholtz P."/>
            <person name="Kyrpides N.C."/>
            <person name="Klenk H.P."/>
        </authorList>
    </citation>
    <scope>NUCLEOTIDE SEQUENCE [LARGE SCALE GENOMIC DNA]</scope>
    <source>
        <strain evidence="5">DSM 21211 / LMG 22137 / NRRL B-23946 / LB-34</strain>
    </source>
</reference>
<dbReference type="RefSeq" id="WP_013556733.1">
    <property type="nucleotide sequence ID" value="NC_014958.1"/>
</dbReference>
<keyword evidence="3" id="KW-0520">NAD</keyword>
<dbReference type="EC" id="5.3.99.8" evidence="4"/>
<dbReference type="STRING" id="709986.Deima_1579"/>
<dbReference type="AlphaFoldDB" id="E8U839"/>
<protein>
    <submittedName>
        <fullName evidence="4">Lycopene cyclase family protein</fullName>
        <ecNumber evidence="4">5.3.99.8</ecNumber>
    </submittedName>
</protein>
<dbReference type="EMBL" id="CP002454">
    <property type="protein sequence ID" value="ADV67228.1"/>
    <property type="molecule type" value="Genomic_DNA"/>
</dbReference>
<gene>
    <name evidence="4" type="ordered locus">Deima_1579</name>
</gene>
<evidence type="ECO:0000256" key="3">
    <source>
        <dbReference type="ARBA" id="ARBA00023027"/>
    </source>
</evidence>
<comment type="similarity">
    <text evidence="1">Belongs to the lycopene cyclase family.</text>
</comment>
<dbReference type="InterPro" id="IPR010108">
    <property type="entry name" value="Lycopene_cyclase_b/e"/>
</dbReference>
<dbReference type="GO" id="GO:0016705">
    <property type="term" value="F:oxidoreductase activity, acting on paired donors, with incorporation or reduction of molecular oxygen"/>
    <property type="evidence" value="ECO:0007669"/>
    <property type="project" value="InterPro"/>
</dbReference>
<dbReference type="PANTHER" id="PTHR39757">
    <property type="match status" value="1"/>
</dbReference>
<dbReference type="GO" id="GO:0016117">
    <property type="term" value="P:carotenoid biosynthetic process"/>
    <property type="evidence" value="ECO:0007669"/>
    <property type="project" value="UniProtKB-KW"/>
</dbReference>
<dbReference type="GO" id="GO:0016860">
    <property type="term" value="F:intramolecular oxidoreductase activity"/>
    <property type="evidence" value="ECO:0007669"/>
    <property type="project" value="UniProtKB-ARBA"/>
</dbReference>
<organism evidence="4 5">
    <name type="scientific">Deinococcus maricopensis (strain DSM 21211 / LMG 22137 / NRRL B-23946 / LB-34)</name>
    <dbReference type="NCBI Taxonomy" id="709986"/>
    <lineage>
        <taxon>Bacteria</taxon>
        <taxon>Thermotogati</taxon>
        <taxon>Deinococcota</taxon>
        <taxon>Deinococci</taxon>
        <taxon>Deinococcales</taxon>
        <taxon>Deinococcaceae</taxon>
        <taxon>Deinococcus</taxon>
    </lineage>
</organism>
<dbReference type="NCBIfam" id="TIGR01790">
    <property type="entry name" value="carotene-cycl"/>
    <property type="match status" value="1"/>
</dbReference>
<dbReference type="OrthoDB" id="537501at2"/>
<dbReference type="KEGG" id="dmr:Deima_1579"/>
<reference evidence="5" key="2">
    <citation type="submission" date="2011-01" db="EMBL/GenBank/DDBJ databases">
        <title>The complete genome of Deinococcus maricopensis DSM 21211.</title>
        <authorList>
            <consortium name="US DOE Joint Genome Institute (JGI-PGF)"/>
            <person name="Lucas S."/>
            <person name="Copeland A."/>
            <person name="Lapidus A."/>
            <person name="Goodwin L."/>
            <person name="Pitluck S."/>
            <person name="Kyrpides N."/>
            <person name="Mavromatis K."/>
            <person name="Pagani I."/>
            <person name="Ivanova N."/>
            <person name="Ovchinnikova G."/>
            <person name="Zeytun A."/>
            <person name="Detter J.C."/>
            <person name="Han C."/>
            <person name="Land M."/>
            <person name="Hauser L."/>
            <person name="Markowitz V."/>
            <person name="Cheng J.-F."/>
            <person name="Hugenholtz P."/>
            <person name="Woyke T."/>
            <person name="Wu D."/>
            <person name="Pukall R."/>
            <person name="Gehrich-Schroeter G."/>
            <person name="Brambilla E."/>
            <person name="Klenk H.-P."/>
            <person name="Eisen J.A."/>
        </authorList>
    </citation>
    <scope>NUCLEOTIDE SEQUENCE [LARGE SCALE GENOMIC DNA]</scope>
    <source>
        <strain evidence="5">DSM 21211 / LMG 22137 / NRRL B-23946 / LB-34</strain>
    </source>
</reference>
<keyword evidence="2" id="KW-0125">Carotenoid biosynthesis</keyword>
<name>E8U839_DEIML</name>
<accession>E8U839</accession>
<evidence type="ECO:0000313" key="4">
    <source>
        <dbReference type="EMBL" id="ADV67228.1"/>
    </source>
</evidence>
<dbReference type="Gene3D" id="3.50.50.60">
    <property type="entry name" value="FAD/NAD(P)-binding domain"/>
    <property type="match status" value="1"/>
</dbReference>
<dbReference type="SUPFAM" id="SSF51905">
    <property type="entry name" value="FAD/NAD(P)-binding domain"/>
    <property type="match status" value="1"/>
</dbReference>